<evidence type="ECO:0000313" key="2">
    <source>
        <dbReference type="Proteomes" id="UP001162483"/>
    </source>
</evidence>
<proteinExistence type="predicted"/>
<keyword evidence="2" id="KW-1185">Reference proteome</keyword>
<comment type="caution">
    <text evidence="1">The sequence shown here is derived from an EMBL/GenBank/DDBJ whole genome shotgun (WGS) entry which is preliminary data.</text>
</comment>
<dbReference type="Proteomes" id="UP001162483">
    <property type="component" value="Unassembled WGS sequence"/>
</dbReference>
<evidence type="ECO:0000313" key="1">
    <source>
        <dbReference type="EMBL" id="CAI9536400.1"/>
    </source>
</evidence>
<protein>
    <submittedName>
        <fullName evidence="1">Uncharacterized protein</fullName>
    </submittedName>
</protein>
<reference evidence="1" key="1">
    <citation type="submission" date="2023-05" db="EMBL/GenBank/DDBJ databases">
        <authorList>
            <person name="Stuckert A."/>
        </authorList>
    </citation>
    <scope>NUCLEOTIDE SEQUENCE</scope>
</reference>
<accession>A0ABN9AMI4</accession>
<organism evidence="1 2">
    <name type="scientific">Staurois parvus</name>
    <dbReference type="NCBI Taxonomy" id="386267"/>
    <lineage>
        <taxon>Eukaryota</taxon>
        <taxon>Metazoa</taxon>
        <taxon>Chordata</taxon>
        <taxon>Craniata</taxon>
        <taxon>Vertebrata</taxon>
        <taxon>Euteleostomi</taxon>
        <taxon>Amphibia</taxon>
        <taxon>Batrachia</taxon>
        <taxon>Anura</taxon>
        <taxon>Neobatrachia</taxon>
        <taxon>Ranoidea</taxon>
        <taxon>Ranidae</taxon>
        <taxon>Staurois</taxon>
    </lineage>
</organism>
<name>A0ABN9AMI4_9NEOB</name>
<gene>
    <name evidence="1" type="ORF">SPARVUS_LOCUS1020461</name>
</gene>
<dbReference type="EMBL" id="CATNWA010000316">
    <property type="protein sequence ID" value="CAI9536400.1"/>
    <property type="molecule type" value="Genomic_DNA"/>
</dbReference>
<sequence length="73" mass="7962">MQTASTNVYERLCNRSICEISLLLNIPRSTVSGIISGSNWEQQQLCHKVVGQGSAYAEVHSAQKLPAVCKINS</sequence>